<proteinExistence type="inferred from homology"/>
<feature type="DNA-binding region" description="OmpR/PhoB-type" evidence="3">
    <location>
        <begin position="1"/>
        <end position="112"/>
    </location>
</feature>
<dbReference type="SUPFAM" id="SSF52540">
    <property type="entry name" value="P-loop containing nucleoside triphosphate hydrolases"/>
    <property type="match status" value="1"/>
</dbReference>
<organism evidence="5 6">
    <name type="scientific">Nonomuraea jiangxiensis</name>
    <dbReference type="NCBI Taxonomy" id="633440"/>
    <lineage>
        <taxon>Bacteria</taxon>
        <taxon>Bacillati</taxon>
        <taxon>Actinomycetota</taxon>
        <taxon>Actinomycetes</taxon>
        <taxon>Streptosporangiales</taxon>
        <taxon>Streptosporangiaceae</taxon>
        <taxon>Nonomuraea</taxon>
    </lineage>
</organism>
<dbReference type="Pfam" id="PF00486">
    <property type="entry name" value="Trans_reg_C"/>
    <property type="match status" value="1"/>
</dbReference>
<evidence type="ECO:0000313" key="5">
    <source>
        <dbReference type="EMBL" id="SDJ41045.1"/>
    </source>
</evidence>
<dbReference type="InterPro" id="IPR016032">
    <property type="entry name" value="Sig_transdc_resp-reg_C-effctor"/>
</dbReference>
<protein>
    <submittedName>
        <fullName evidence="5">Predicted ATPase</fullName>
    </submittedName>
</protein>
<dbReference type="GO" id="GO:0003677">
    <property type="term" value="F:DNA binding"/>
    <property type="evidence" value="ECO:0007669"/>
    <property type="project" value="UniProtKB-UniRule"/>
</dbReference>
<dbReference type="CDD" id="cd15831">
    <property type="entry name" value="BTAD"/>
    <property type="match status" value="1"/>
</dbReference>
<dbReference type="EMBL" id="FNDJ01000010">
    <property type="protein sequence ID" value="SDJ41045.1"/>
    <property type="molecule type" value="Genomic_DNA"/>
</dbReference>
<dbReference type="PRINTS" id="PR00364">
    <property type="entry name" value="DISEASERSIST"/>
</dbReference>
<dbReference type="Pfam" id="PF03704">
    <property type="entry name" value="BTAD"/>
    <property type="match status" value="1"/>
</dbReference>
<dbReference type="AlphaFoldDB" id="A0A1G8TJH7"/>
<gene>
    <name evidence="5" type="ORF">SAMN05421869_110188</name>
</gene>
<sequence length="968" mass="104440">MSAMRFGILGPLEVRTDTGERLAVGGPRPRALLTILLLNAGRVVGVERLIDGQYGEDPPAGAANAIQAQVSRLRKSLPVEFDGVGYRLAIDPLDVDVHRFQQLAGDGRRSLASGGFREARGLLREAVDLWRGPALVDLPFGQAQLAWLEELRLSAWEDLAEAELALPEGTSVAELRRLVAAHPLRERLVGLLMRALHAAGRPAEALTVFDETRRLLVKELGADPSPELAEIHLEILRAEKPRRHGVAAQLTSFVGRERELEALGDARLITLVGPGGVGKTRLAIEAARRSARETWFADLSPISEHVDLAVLAALGVRDGGVPGMSPVDRLVTALSGRELLLILDNCEHVIDAAAALARRLLGECPGLSLLATSREPLGLTGETIMPLAPLGTASAIRLFADRAAAVGQGFELTEDNLDAVSSICATLDGLPLAIELAAARLRFFPVEEIAARLIADGRFRLLSRGDRTAAARHQTLRAVVEWSWDLLSAEERELATRFSVFAGGASLDAVEAICGDITDLVDKSLVVAEGGRYRMFETIRLFCASGLTDDIRAEHARYYLELAQEADPHLRRAEQLVWLARLSSEHNNLMAALRHDPETGQRMVAALAAYWWLSGRRSEAGEPAAGLLELRPGLEEEYVACVLHAVPHPAPEHWERATEILRATRWPLRHPFLAPLWGMLVGPVGIAADAPFLGGDPWSEALVRLGNALLTLHSGDPAKAERELSEILDQFGKVGERWGMAQAMDGLAVLASWRGRWERAGELWREAMAMLKELGSVEECAQVLGRRAEAHLRQGRPEVAVRDFRGADEYARQAGLPAVSLLGLAMAARLQGDLDEARRLLERMPEPTGGFGLEGQRARRLTELARLERAGELHREAVSVAKRSFMVADLAAAVEGLAEAVPPKQAALLLGIAVALRGTALAGDPDVARVAAEASAAIGAEAFAEQFGTGAAMSREDALTTIEDVVSG</sequence>
<keyword evidence="2 3" id="KW-0238">DNA-binding</keyword>
<dbReference type="SUPFAM" id="SSF46894">
    <property type="entry name" value="C-terminal effector domain of the bipartite response regulators"/>
    <property type="match status" value="1"/>
</dbReference>
<dbReference type="PANTHER" id="PTHR47691">
    <property type="entry name" value="REGULATOR-RELATED"/>
    <property type="match status" value="1"/>
</dbReference>
<dbReference type="Pfam" id="PF13374">
    <property type="entry name" value="TPR_10"/>
    <property type="match status" value="1"/>
</dbReference>
<keyword evidence="6" id="KW-1185">Reference proteome</keyword>
<evidence type="ECO:0000256" key="2">
    <source>
        <dbReference type="ARBA" id="ARBA00023125"/>
    </source>
</evidence>
<dbReference type="Proteomes" id="UP000199202">
    <property type="component" value="Unassembled WGS sequence"/>
</dbReference>
<evidence type="ECO:0000256" key="3">
    <source>
        <dbReference type="PROSITE-ProRule" id="PRU01091"/>
    </source>
</evidence>
<dbReference type="GO" id="GO:0006355">
    <property type="term" value="P:regulation of DNA-templated transcription"/>
    <property type="evidence" value="ECO:0007669"/>
    <property type="project" value="InterPro"/>
</dbReference>
<dbReference type="SMART" id="SM00862">
    <property type="entry name" value="Trans_reg_C"/>
    <property type="match status" value="1"/>
</dbReference>
<evidence type="ECO:0000256" key="1">
    <source>
        <dbReference type="ARBA" id="ARBA00005820"/>
    </source>
</evidence>
<dbReference type="STRING" id="633440.SAMN05421869_110188"/>
<dbReference type="PANTHER" id="PTHR47691:SF3">
    <property type="entry name" value="HTH-TYPE TRANSCRIPTIONAL REGULATOR RV0890C-RELATED"/>
    <property type="match status" value="1"/>
</dbReference>
<dbReference type="GO" id="GO:0000160">
    <property type="term" value="P:phosphorelay signal transduction system"/>
    <property type="evidence" value="ECO:0007669"/>
    <property type="project" value="InterPro"/>
</dbReference>
<dbReference type="InterPro" id="IPR005158">
    <property type="entry name" value="BTAD"/>
</dbReference>
<accession>A0A1G8TJH7</accession>
<dbReference type="SMART" id="SM01043">
    <property type="entry name" value="BTAD"/>
    <property type="match status" value="1"/>
</dbReference>
<dbReference type="SUPFAM" id="SSF48452">
    <property type="entry name" value="TPR-like"/>
    <property type="match status" value="2"/>
</dbReference>
<dbReference type="Gene3D" id="1.10.10.10">
    <property type="entry name" value="Winged helix-like DNA-binding domain superfamily/Winged helix DNA-binding domain"/>
    <property type="match status" value="1"/>
</dbReference>
<dbReference type="PROSITE" id="PS51755">
    <property type="entry name" value="OMPR_PHOB"/>
    <property type="match status" value="1"/>
</dbReference>
<dbReference type="InterPro" id="IPR011990">
    <property type="entry name" value="TPR-like_helical_dom_sf"/>
</dbReference>
<dbReference type="InterPro" id="IPR001867">
    <property type="entry name" value="OmpR/PhoB-type_DNA-bd"/>
</dbReference>
<dbReference type="Gene3D" id="1.25.40.10">
    <property type="entry name" value="Tetratricopeptide repeat domain"/>
    <property type="match status" value="2"/>
</dbReference>
<dbReference type="InterPro" id="IPR027417">
    <property type="entry name" value="P-loop_NTPase"/>
</dbReference>
<name>A0A1G8TJH7_9ACTN</name>
<evidence type="ECO:0000313" key="6">
    <source>
        <dbReference type="Proteomes" id="UP000199202"/>
    </source>
</evidence>
<evidence type="ECO:0000259" key="4">
    <source>
        <dbReference type="PROSITE" id="PS51755"/>
    </source>
</evidence>
<dbReference type="InterPro" id="IPR036388">
    <property type="entry name" value="WH-like_DNA-bd_sf"/>
</dbReference>
<feature type="domain" description="OmpR/PhoB-type" evidence="4">
    <location>
        <begin position="1"/>
        <end position="112"/>
    </location>
</feature>
<comment type="similarity">
    <text evidence="1">Belongs to the AfsR/DnrI/RedD regulatory family.</text>
</comment>
<reference evidence="5 6" key="1">
    <citation type="submission" date="2016-10" db="EMBL/GenBank/DDBJ databases">
        <authorList>
            <person name="de Groot N.N."/>
        </authorList>
    </citation>
    <scope>NUCLEOTIDE SEQUENCE [LARGE SCALE GENOMIC DNA]</scope>
    <source>
        <strain evidence="5 6">CGMCC 4.6533</strain>
    </source>
</reference>